<dbReference type="RefSeq" id="WP_014377229.1">
    <property type="nucleotide sequence ID" value="NC_016943.1"/>
</dbReference>
<name>H6RT47_BLASD</name>
<dbReference type="AlphaFoldDB" id="H6RT47"/>
<evidence type="ECO:0000313" key="3">
    <source>
        <dbReference type="Proteomes" id="UP000007517"/>
    </source>
</evidence>
<evidence type="ECO:0000256" key="1">
    <source>
        <dbReference type="SAM" id="MobiDB-lite"/>
    </source>
</evidence>
<keyword evidence="3" id="KW-1185">Reference proteome</keyword>
<organism evidence="2 3">
    <name type="scientific">Blastococcus saxobsidens (strain DD2)</name>
    <dbReference type="NCBI Taxonomy" id="1146883"/>
    <lineage>
        <taxon>Bacteria</taxon>
        <taxon>Bacillati</taxon>
        <taxon>Actinomycetota</taxon>
        <taxon>Actinomycetes</taxon>
        <taxon>Geodermatophilales</taxon>
        <taxon>Geodermatophilaceae</taxon>
        <taxon>Blastococcus</taxon>
    </lineage>
</organism>
<dbReference type="STRING" id="1146883.BLASA_3488"/>
<dbReference type="HOGENOM" id="CLU_2231336_0_0_11"/>
<sequence>MEFILDGVTHSLDAATVPSVLRDVDPEPVRERWIDIDGVRWLPKQVLALATGLDRADFTSHRDSGFSSASASAPVRGVEAGSQPDQGGRRLVCLPSEPAARWTSA</sequence>
<reference evidence="2 3" key="1">
    <citation type="journal article" date="2012" name="J. Bacteriol.">
        <title>Genome Sequence of Blastococcus saxobsidens DD2, a Stone-Inhabiting Bacterium.</title>
        <authorList>
            <person name="Chouaia B."/>
            <person name="Crotti E."/>
            <person name="Brusetti L."/>
            <person name="Daffonchio D."/>
            <person name="Essoussi I."/>
            <person name="Nouioui I."/>
            <person name="Sbissi I."/>
            <person name="Ghodhbane-Gtari F."/>
            <person name="Gtari M."/>
            <person name="Vacherie B."/>
            <person name="Barbe V."/>
            <person name="Medigue C."/>
            <person name="Gury J."/>
            <person name="Pujic P."/>
            <person name="Normand P."/>
        </authorList>
    </citation>
    <scope>NUCLEOTIDE SEQUENCE [LARGE SCALE GENOMIC DNA]</scope>
    <source>
        <strain evidence="2 3">DD2</strain>
    </source>
</reference>
<evidence type="ECO:0000313" key="2">
    <source>
        <dbReference type="EMBL" id="CCG04350.1"/>
    </source>
</evidence>
<gene>
    <name evidence="2" type="ordered locus">BLASA_3488</name>
</gene>
<reference evidence="3" key="2">
    <citation type="submission" date="2012-02" db="EMBL/GenBank/DDBJ databases">
        <title>Complete genome sequence of Blastococcus saxobsidens strain DD2.</title>
        <authorList>
            <person name="Genoscope."/>
        </authorList>
    </citation>
    <scope>NUCLEOTIDE SEQUENCE [LARGE SCALE GENOMIC DNA]</scope>
    <source>
        <strain evidence="3">DD2</strain>
    </source>
</reference>
<protein>
    <submittedName>
        <fullName evidence="2">Uncharacterized protein</fullName>
    </submittedName>
</protein>
<feature type="region of interest" description="Disordered" evidence="1">
    <location>
        <begin position="59"/>
        <end position="91"/>
    </location>
</feature>
<dbReference type="KEGG" id="bsd:BLASA_3488"/>
<accession>H6RT47</accession>
<proteinExistence type="predicted"/>
<dbReference type="EMBL" id="FO117623">
    <property type="protein sequence ID" value="CCG04350.1"/>
    <property type="molecule type" value="Genomic_DNA"/>
</dbReference>
<dbReference type="Proteomes" id="UP000007517">
    <property type="component" value="Chromosome"/>
</dbReference>
<dbReference type="OrthoDB" id="5178186at2"/>